<proteinExistence type="predicted"/>
<comment type="caution">
    <text evidence="1">The sequence shown here is derived from an EMBL/GenBank/DDBJ whole genome shotgun (WGS) entry which is preliminary data.</text>
</comment>
<sequence>MIHIATFSRQAIRTSSRFIPHRRSINDGTKNVSIYVIATHTFRPNVWSSSVILSRSTTFSAFSSPSIPCSPTLSCCPF</sequence>
<reference evidence="2" key="1">
    <citation type="submission" date="2017-01" db="EMBL/GenBank/DDBJ databases">
        <authorList>
            <person name="Wang Y."/>
            <person name="White M."/>
            <person name="Kvist S."/>
            <person name="Moncalvo J.-M."/>
        </authorList>
    </citation>
    <scope>NUCLEOTIDE SEQUENCE [LARGE SCALE GENOMIC DNA]</scope>
    <source>
        <strain evidence="2">COL-18-3</strain>
    </source>
</reference>
<dbReference type="Proteomes" id="UP000188320">
    <property type="component" value="Unassembled WGS sequence"/>
</dbReference>
<evidence type="ECO:0000313" key="1">
    <source>
        <dbReference type="EMBL" id="OMH84906.1"/>
    </source>
</evidence>
<protein>
    <submittedName>
        <fullName evidence="1">Uncharacterized protein</fullName>
    </submittedName>
</protein>
<accession>A0A1R1PVA5</accession>
<name>A0A1R1PVA5_ZANCU</name>
<dbReference type="AlphaFoldDB" id="A0A1R1PVA5"/>
<keyword evidence="2" id="KW-1185">Reference proteome</keyword>
<organism evidence="1 2">
    <name type="scientific">Zancudomyces culisetae</name>
    <name type="common">Gut fungus</name>
    <name type="synonym">Smittium culisetae</name>
    <dbReference type="NCBI Taxonomy" id="1213189"/>
    <lineage>
        <taxon>Eukaryota</taxon>
        <taxon>Fungi</taxon>
        <taxon>Fungi incertae sedis</taxon>
        <taxon>Zoopagomycota</taxon>
        <taxon>Kickxellomycotina</taxon>
        <taxon>Harpellomycetes</taxon>
        <taxon>Harpellales</taxon>
        <taxon>Legeriomycetaceae</taxon>
        <taxon>Zancudomyces</taxon>
    </lineage>
</organism>
<gene>
    <name evidence="1" type="ORF">AX774_g1561</name>
</gene>
<evidence type="ECO:0000313" key="2">
    <source>
        <dbReference type="Proteomes" id="UP000188320"/>
    </source>
</evidence>
<dbReference type="EMBL" id="LSSK01000132">
    <property type="protein sequence ID" value="OMH84906.1"/>
    <property type="molecule type" value="Genomic_DNA"/>
</dbReference>